<evidence type="ECO:0000313" key="3">
    <source>
        <dbReference type="Proteomes" id="UP000070252"/>
    </source>
</evidence>
<dbReference type="Proteomes" id="UP000182783">
    <property type="component" value="Unassembled WGS sequence"/>
</dbReference>
<organism evidence="2 4">
    <name type="scientific">Paenibacillus jilunlii</name>
    <dbReference type="NCBI Taxonomy" id="682956"/>
    <lineage>
        <taxon>Bacteria</taxon>
        <taxon>Bacillati</taxon>
        <taxon>Bacillota</taxon>
        <taxon>Bacilli</taxon>
        <taxon>Bacillales</taxon>
        <taxon>Paenibacillaceae</taxon>
        <taxon>Paenibacillus</taxon>
    </lineage>
</organism>
<keyword evidence="3" id="KW-1185">Reference proteome</keyword>
<evidence type="ECO:0000313" key="4">
    <source>
        <dbReference type="Proteomes" id="UP000182783"/>
    </source>
</evidence>
<dbReference type="EMBL" id="FNGM01000009">
    <property type="protein sequence ID" value="SDM14595.1"/>
    <property type="molecule type" value="Genomic_DNA"/>
</dbReference>
<dbReference type="Proteomes" id="UP000070252">
    <property type="component" value="Unassembled WGS sequence"/>
</dbReference>
<proteinExistence type="predicted"/>
<protein>
    <submittedName>
        <fullName evidence="2">Uncharacterized protein</fullName>
    </submittedName>
</protein>
<evidence type="ECO:0000313" key="1">
    <source>
        <dbReference type="EMBL" id="KWX74478.1"/>
    </source>
</evidence>
<dbReference type="RefSeq" id="WP_062523701.1">
    <property type="nucleotide sequence ID" value="NZ_CP048429.1"/>
</dbReference>
<reference evidence="2 4" key="2">
    <citation type="submission" date="2016-10" db="EMBL/GenBank/DDBJ databases">
        <authorList>
            <person name="de Groot N.N."/>
        </authorList>
    </citation>
    <scope>NUCLEOTIDE SEQUENCE [LARGE SCALE GENOMIC DNA]</scope>
    <source>
        <strain evidence="2 4">CGMCC 1.10239</strain>
    </source>
</reference>
<name>A0A1G9QWI0_9BACL</name>
<reference evidence="1 3" key="1">
    <citation type="submission" date="2015-08" db="EMBL/GenBank/DDBJ databases">
        <title>Genome of Paenibacillus jilunlii.</title>
        <authorList>
            <person name="Sant'Anna F.H."/>
            <person name="Ambrosini A."/>
            <person name="Souza R."/>
            <person name="Bach E."/>
            <person name="Fernandes G."/>
            <person name="Balsanelli E."/>
            <person name="Baura V.A."/>
            <person name="Pedrosa F.O."/>
            <person name="Souza E.M."/>
            <person name="Passaglia L."/>
        </authorList>
    </citation>
    <scope>NUCLEOTIDE SEQUENCE [LARGE SCALE GENOMIC DNA]</scope>
    <source>
        <strain evidence="1 3">DSM 23019</strain>
    </source>
</reference>
<sequence>MILAKLLVELLTENQLEDEELICWNKIDLGKFEVLDDAPLELDKSSFVNLRHKAALLANIITDSSQIEYPLDRMKRHRHEINGGYKIAKRRGARLNEVEVYNLLFRFTDPKRRDAIAIMYRTERFGVEKILLLPDKTQTRFKQECRSYLNEAAYLVLRQKMDPDDQSELIENLRCLNVHERCAQTLQHEFGHVLHWREWDTLDIHNERDILTWFLEYGYYEIVDRRVPGFSEMNIFEKLLILKESLVEDYRISLNIKAERGKFILPNKFCFTGDFEKPNLMYEGVEIMKRMLDDQISDIRHRSASSSDYDSLKAFAVIQRRRRHNPNWVAGESSITTETIKSDYKQLDAFFEVASTSEKVEAPVKTIHS</sequence>
<gene>
    <name evidence="1" type="ORF">AML91_14805</name>
    <name evidence="2" type="ORF">SAMN05216191_109131</name>
</gene>
<accession>A0A1G9QWI0</accession>
<dbReference type="AlphaFoldDB" id="A0A1G9QWI0"/>
<dbReference type="OrthoDB" id="2551114at2"/>
<dbReference type="EMBL" id="LIPY01000114">
    <property type="protein sequence ID" value="KWX74478.1"/>
    <property type="molecule type" value="Genomic_DNA"/>
</dbReference>
<evidence type="ECO:0000313" key="2">
    <source>
        <dbReference type="EMBL" id="SDM14595.1"/>
    </source>
</evidence>